<feature type="region of interest" description="Disordered" evidence="1">
    <location>
        <begin position="411"/>
        <end position="432"/>
    </location>
</feature>
<proteinExistence type="predicted"/>
<dbReference type="AlphaFoldDB" id="A0A2T2N3S1"/>
<gene>
    <name evidence="2" type="ORF">BS50DRAFT_626455</name>
</gene>
<dbReference type="EMBL" id="KZ678152">
    <property type="protein sequence ID" value="PSN59906.1"/>
    <property type="molecule type" value="Genomic_DNA"/>
</dbReference>
<feature type="region of interest" description="Disordered" evidence="1">
    <location>
        <begin position="258"/>
        <end position="281"/>
    </location>
</feature>
<feature type="compositionally biased region" description="Polar residues" evidence="1">
    <location>
        <begin position="411"/>
        <end position="428"/>
    </location>
</feature>
<name>A0A2T2N3S1_CORCC</name>
<accession>A0A2T2N3S1</accession>
<feature type="region of interest" description="Disordered" evidence="1">
    <location>
        <begin position="515"/>
        <end position="537"/>
    </location>
</feature>
<evidence type="ECO:0000313" key="2">
    <source>
        <dbReference type="EMBL" id="PSN59906.1"/>
    </source>
</evidence>
<evidence type="ECO:0000256" key="1">
    <source>
        <dbReference type="SAM" id="MobiDB-lite"/>
    </source>
</evidence>
<feature type="compositionally biased region" description="Basic and acidic residues" evidence="1">
    <location>
        <begin position="641"/>
        <end position="658"/>
    </location>
</feature>
<dbReference type="Proteomes" id="UP000240883">
    <property type="component" value="Unassembled WGS sequence"/>
</dbReference>
<evidence type="ECO:0000313" key="3">
    <source>
        <dbReference type="Proteomes" id="UP000240883"/>
    </source>
</evidence>
<feature type="region of interest" description="Disordered" evidence="1">
    <location>
        <begin position="367"/>
        <end position="388"/>
    </location>
</feature>
<organism evidence="2 3">
    <name type="scientific">Corynespora cassiicola Philippines</name>
    <dbReference type="NCBI Taxonomy" id="1448308"/>
    <lineage>
        <taxon>Eukaryota</taxon>
        <taxon>Fungi</taxon>
        <taxon>Dikarya</taxon>
        <taxon>Ascomycota</taxon>
        <taxon>Pezizomycotina</taxon>
        <taxon>Dothideomycetes</taxon>
        <taxon>Pleosporomycetidae</taxon>
        <taxon>Pleosporales</taxon>
        <taxon>Corynesporascaceae</taxon>
        <taxon>Corynespora</taxon>
    </lineage>
</organism>
<protein>
    <submittedName>
        <fullName evidence="2">Uncharacterized protein</fullName>
    </submittedName>
</protein>
<feature type="region of interest" description="Disordered" evidence="1">
    <location>
        <begin position="556"/>
        <end position="625"/>
    </location>
</feature>
<keyword evidence="3" id="KW-1185">Reference proteome</keyword>
<feature type="region of interest" description="Disordered" evidence="1">
    <location>
        <begin position="640"/>
        <end position="675"/>
    </location>
</feature>
<sequence>MNNENTDPTTGPSWLSLNEIIILVDQLLNERLQPVVQAIDALNADLATNNKLIQDGFKALDIKLEERLLAIASLIKSSNNNKLNVSLPSNDSMTDEPADTSKTVVTDATFGDSHRSWRSSASPKFAEDEQLACATHFKHQDLLSWNHDFLEPRTLRSNDEDYEALVTGLNRLEIGSPASPYGSSIQDNLISSEQEKGESPILFFLHPSLRSLSRFNKSTNRNVTGAQIVVRRSPFSSNSFGSMSYQNIPTDQGISLADDENAVSGTSPHKSLSGEEPLGEPTLTKIIKSENASPDICMEDSDQQNIVFPNHTTASPSKEVAMTDAHEPDSSILNSVLQLRPSTSMDEINIEESLCEYNTAPMNSAMMSPSNTPGSKLDVKLSPSRNHGSALAMPQQLRKNTLLPIAVQPSINSHQSADQKPSLTMVENKSTEKDDPLKMDQFTFTEKYKNFHIAVQSHLVEIIREHPEFPASIISEINTAQYPWQLFMRLRLSANNNELSSKLFAHILELRFTEESQKEPPNTKKYVSKDEEQKMGPEMRRLWDATSDYTKKLAEDENHARLSRNSKAVGSAKRSLGIESGQAATSTKRGRGETDGRVVSLERAGKNEERLRPMKNPSEEAEQTGDISCRRIANTWNHKAAAPEKARQVKPTPEREVARTTQSARPEEEAPSKPRAPVIKLSPEYQELLNLIVQNNCQICPRCPQDEAALPLLFVVRNGEFENVLAFLRKHHKDVKSFLHHCLNTGDKGRLQWQEASFHALRDIYLETRLAIRPSRDTAHGLKNEVRSTSIRHLFMDWTSSIWRQFKQSARAKEPSFCLDRRYYQWKVLVEAVHTRGSAIITESLMNDRTVNENQYTAMCAASIDKVELHRRLKSKADFLAEQR</sequence>
<reference evidence="2 3" key="1">
    <citation type="journal article" date="2018" name="Front. Microbiol.">
        <title>Genome-Wide Analysis of Corynespora cassiicola Leaf Fall Disease Putative Effectors.</title>
        <authorList>
            <person name="Lopez D."/>
            <person name="Ribeiro S."/>
            <person name="Label P."/>
            <person name="Fumanal B."/>
            <person name="Venisse J.S."/>
            <person name="Kohler A."/>
            <person name="de Oliveira R.R."/>
            <person name="Labutti K."/>
            <person name="Lipzen A."/>
            <person name="Lail K."/>
            <person name="Bauer D."/>
            <person name="Ohm R.A."/>
            <person name="Barry K.W."/>
            <person name="Spatafora J."/>
            <person name="Grigoriev I.V."/>
            <person name="Martin F.M."/>
            <person name="Pujade-Renaud V."/>
        </authorList>
    </citation>
    <scope>NUCLEOTIDE SEQUENCE [LARGE SCALE GENOMIC DNA]</scope>
    <source>
        <strain evidence="2 3">Philippines</strain>
    </source>
</reference>
<feature type="compositionally biased region" description="Basic and acidic residues" evidence="1">
    <location>
        <begin position="603"/>
        <end position="612"/>
    </location>
</feature>